<feature type="transmembrane region" description="Helical" evidence="6">
    <location>
        <begin position="439"/>
        <end position="456"/>
    </location>
</feature>
<evidence type="ECO:0000256" key="4">
    <source>
        <dbReference type="ARBA" id="ARBA00022989"/>
    </source>
</evidence>
<name>A0AAQ2HFK2_9MICO</name>
<dbReference type="Proteomes" id="UP000297403">
    <property type="component" value="Unassembled WGS sequence"/>
</dbReference>
<keyword evidence="3 6" id="KW-0812">Transmembrane</keyword>
<accession>A0AAQ2HFK2</accession>
<feature type="transmembrane region" description="Helical" evidence="6">
    <location>
        <begin position="367"/>
        <end position="391"/>
    </location>
</feature>
<keyword evidence="5 6" id="KW-0472">Membrane</keyword>
<feature type="transmembrane region" description="Helical" evidence="6">
    <location>
        <begin position="330"/>
        <end position="355"/>
    </location>
</feature>
<protein>
    <submittedName>
        <fullName evidence="7">Flippase</fullName>
    </submittedName>
</protein>
<feature type="transmembrane region" description="Helical" evidence="6">
    <location>
        <begin position="403"/>
        <end position="427"/>
    </location>
</feature>
<keyword evidence="4 6" id="KW-1133">Transmembrane helix</keyword>
<evidence type="ECO:0000256" key="2">
    <source>
        <dbReference type="ARBA" id="ARBA00022475"/>
    </source>
</evidence>
<comment type="subcellular location">
    <subcellularLocation>
        <location evidence="1">Cell membrane</location>
        <topology evidence="1">Multi-pass membrane protein</topology>
    </subcellularLocation>
</comment>
<evidence type="ECO:0000313" key="8">
    <source>
        <dbReference type="Proteomes" id="UP000297403"/>
    </source>
</evidence>
<dbReference type="AlphaFoldDB" id="A0AAQ2HFK2"/>
<reference evidence="7 8" key="1">
    <citation type="submission" date="2019-03" db="EMBL/GenBank/DDBJ databases">
        <title>Genomics of glacier-inhabiting Cryobacterium strains.</title>
        <authorList>
            <person name="Liu Q."/>
            <person name="Xin Y.-H."/>
        </authorList>
    </citation>
    <scope>NUCLEOTIDE SEQUENCE [LARGE SCALE GENOMIC DNA]</scope>
    <source>
        <strain evidence="8">TMT1-22</strain>
    </source>
</reference>
<proteinExistence type="predicted"/>
<evidence type="ECO:0000256" key="3">
    <source>
        <dbReference type="ARBA" id="ARBA00022692"/>
    </source>
</evidence>
<dbReference type="EMBL" id="SOFY01000049">
    <property type="protein sequence ID" value="TFC46645.1"/>
    <property type="molecule type" value="Genomic_DNA"/>
</dbReference>
<evidence type="ECO:0000256" key="5">
    <source>
        <dbReference type="ARBA" id="ARBA00023136"/>
    </source>
</evidence>
<feature type="transmembrane region" description="Helical" evidence="6">
    <location>
        <begin position="147"/>
        <end position="170"/>
    </location>
</feature>
<feature type="transmembrane region" description="Helical" evidence="6">
    <location>
        <begin position="518"/>
        <end position="539"/>
    </location>
</feature>
<comment type="caution">
    <text evidence="7">The sequence shown here is derived from an EMBL/GenBank/DDBJ whole genome shotgun (WGS) entry which is preliminary data.</text>
</comment>
<evidence type="ECO:0000313" key="7">
    <source>
        <dbReference type="EMBL" id="TFC46645.1"/>
    </source>
</evidence>
<feature type="transmembrane region" description="Helical" evidence="6">
    <location>
        <begin position="462"/>
        <end position="480"/>
    </location>
</feature>
<feature type="transmembrane region" description="Helical" evidence="6">
    <location>
        <begin position="227"/>
        <end position="260"/>
    </location>
</feature>
<sequence length="555" mass="57162">MDALLGPGMAVAPDARASAACLPLSDRQPGFHPAARAATPAQADTGHPPVTEVKVGVIDNSSGKLAREGAAGFLGAATSAFMGFVLTVVLARVLGDTGSGVILQAIAVFTIVLSLARAGMDSVAVWIMPRLSANDPSKIRGTLAMMFLVTAACGIVCAIGMIALAPTFALSGDRHAADVAQAIAAAGWFLPAGALMLVALAATRGLGGVLPYVSVGSIAMPSLRTGGVWLVAIAGGSLVAVTVAWAAPVVIALVAALVVLGFQVRRHERAAGLRGVWRVQPALRTSVVMYALPRVLSAGLEQSILWLGILIVGFLAGSASAGVYGGASRLVAAGFIVDTALRIVVSTRFSALLFAKKFADIEHLYRTAAIWLVLISTPIYVVLAAFAPVVLRLLGPGFEAGAGVLVILCVGAVLTFTAGNIHSVLLMSGRSGWAAFNKAVVLVINVLGNVILVPLIGINGAAISWALSMLIDAMLAAAEVRHFIGIRIWAPTIAYALVIPIATFGIPALILLQTLGETMLALVLTLAIGAALFLVWCALDRKRLHLTDLVRFTRA</sequence>
<evidence type="ECO:0000256" key="6">
    <source>
        <dbReference type="SAM" id="Phobius"/>
    </source>
</evidence>
<feature type="transmembrane region" description="Helical" evidence="6">
    <location>
        <begin position="304"/>
        <end position="324"/>
    </location>
</feature>
<dbReference type="GO" id="GO:0005886">
    <property type="term" value="C:plasma membrane"/>
    <property type="evidence" value="ECO:0007669"/>
    <property type="project" value="UniProtKB-SubCell"/>
</dbReference>
<dbReference type="InterPro" id="IPR050833">
    <property type="entry name" value="Poly_Biosynth_Transport"/>
</dbReference>
<keyword evidence="2" id="KW-1003">Cell membrane</keyword>
<dbReference type="PANTHER" id="PTHR30250">
    <property type="entry name" value="PST FAMILY PREDICTED COLANIC ACID TRANSPORTER"/>
    <property type="match status" value="1"/>
</dbReference>
<feature type="transmembrane region" description="Helical" evidence="6">
    <location>
        <begin position="492"/>
        <end position="512"/>
    </location>
</feature>
<feature type="transmembrane region" description="Helical" evidence="6">
    <location>
        <begin position="101"/>
        <end position="127"/>
    </location>
</feature>
<evidence type="ECO:0000256" key="1">
    <source>
        <dbReference type="ARBA" id="ARBA00004651"/>
    </source>
</evidence>
<feature type="transmembrane region" description="Helical" evidence="6">
    <location>
        <begin position="70"/>
        <end position="94"/>
    </location>
</feature>
<gene>
    <name evidence="7" type="ORF">E3O49_09535</name>
</gene>
<dbReference type="PANTHER" id="PTHR30250:SF11">
    <property type="entry name" value="O-ANTIGEN TRANSPORTER-RELATED"/>
    <property type="match status" value="1"/>
</dbReference>
<organism evidence="7 8">
    <name type="scientific">Cryobacterium shii</name>
    <dbReference type="NCBI Taxonomy" id="1259235"/>
    <lineage>
        <taxon>Bacteria</taxon>
        <taxon>Bacillati</taxon>
        <taxon>Actinomycetota</taxon>
        <taxon>Actinomycetes</taxon>
        <taxon>Micrococcales</taxon>
        <taxon>Microbacteriaceae</taxon>
        <taxon>Cryobacterium</taxon>
    </lineage>
</organism>
<feature type="transmembrane region" description="Helical" evidence="6">
    <location>
        <begin position="182"/>
        <end position="207"/>
    </location>
</feature>
<keyword evidence="8" id="KW-1185">Reference proteome</keyword>